<accession>A0A7J7J463</accession>
<protein>
    <recommendedName>
        <fullName evidence="2">Coiled-coil SMC6 And NSE5 INteracting (CANIN) domain-containing protein</fullName>
    </recommendedName>
</protein>
<comment type="similarity">
    <text evidence="1">Belongs to the FAM178 family.</text>
</comment>
<gene>
    <name evidence="3" type="ORF">EB796_021493</name>
</gene>
<evidence type="ECO:0000313" key="3">
    <source>
        <dbReference type="EMBL" id="KAF6020198.1"/>
    </source>
</evidence>
<dbReference type="AlphaFoldDB" id="A0A7J7J463"/>
<evidence type="ECO:0000259" key="2">
    <source>
        <dbReference type="Pfam" id="PF14816"/>
    </source>
</evidence>
<dbReference type="Pfam" id="PF14816">
    <property type="entry name" value="CANIN"/>
    <property type="match status" value="1"/>
</dbReference>
<feature type="domain" description="Coiled-coil SMC6 And NSE5 INteracting (CANIN)" evidence="2">
    <location>
        <begin position="302"/>
        <end position="440"/>
    </location>
</feature>
<evidence type="ECO:0000313" key="4">
    <source>
        <dbReference type="Proteomes" id="UP000593567"/>
    </source>
</evidence>
<dbReference type="EMBL" id="VXIV02003188">
    <property type="protein sequence ID" value="KAF6020198.1"/>
    <property type="molecule type" value="Genomic_DNA"/>
</dbReference>
<dbReference type="OrthoDB" id="6158547at2759"/>
<dbReference type="PANTHER" id="PTHR16046:SF9">
    <property type="entry name" value="SMC5-SMC6 COMPLEX LOCALIZATION FACTOR PROTEIN 2"/>
    <property type="match status" value="1"/>
</dbReference>
<evidence type="ECO:0000256" key="1">
    <source>
        <dbReference type="ARBA" id="ARBA00010311"/>
    </source>
</evidence>
<organism evidence="3 4">
    <name type="scientific">Bugula neritina</name>
    <name type="common">Brown bryozoan</name>
    <name type="synonym">Sertularia neritina</name>
    <dbReference type="NCBI Taxonomy" id="10212"/>
    <lineage>
        <taxon>Eukaryota</taxon>
        <taxon>Metazoa</taxon>
        <taxon>Spiralia</taxon>
        <taxon>Lophotrochozoa</taxon>
        <taxon>Bryozoa</taxon>
        <taxon>Gymnolaemata</taxon>
        <taxon>Cheilostomatida</taxon>
        <taxon>Flustrina</taxon>
        <taxon>Buguloidea</taxon>
        <taxon>Bugulidae</taxon>
        <taxon>Bugula</taxon>
    </lineage>
</organism>
<sequence>MLYASKLWEHRIWPCNLGKLTNFVYIFMLKNCSCSYKECEAVLETNLFYMEPLVARALKHKLNEWKANQSGSSEKDRRASSDQDDALSELRPAGLIPDEKLTSLSRQPEVNLDSLLQGFCARQAKKVEVKGYRDICITVQRKVEDERKQMKAEMELDKEHGKNNIPPWAPGIVWLDVDPSAMSLSMLPLSPSSIPEADLRILISMRCPTKCVRLANKCFLMLKMMKHKTLLLDNMFLAMCLHPQQSAVELLKFQLEAFLTNNYEGAGVDKITSLWTPKFEHLMMVLKHFGARSVDGVGKEVDFQTKNSWNKSLHPYVSNIEGYLNIVDAAHRYRNTYSETETMKLMQVVAKLSLDQSLLSAERSGVFQMCMHSLILSVLTGGTGLLNGHSSTIELELCHCLLSVATHHHNKLHIVNLIPPISELHIDLRSTLAYLTICQLGASQRNQKLTSTDWSFISLVDEYFNLRIDESADMYLLHSLISLFEIAVGNEIEPEERDVLEDMRQLMCKQCRALNENPMLPNISQLKGLMLKVSLKWDKLVKQATPIDDLLGITHKPTPTKIIPVDSQEVRLPGHEEDGEMMDEADAATGDNEMSTLSPTSNVSRSLPTTSKVLAVNLDGISKLRKVAKQCLGSRGIAAKYDPGSTFNGLETSLPTPKSVIKLDSDLAIGKVPTAVVRKLMFSEQANEVESMEVDDLPDLD</sequence>
<dbReference type="PANTHER" id="PTHR16046">
    <property type="entry name" value="SMC5-SMC6 COMPLEX LOCALIZATION FACTOR 2"/>
    <property type="match status" value="1"/>
</dbReference>
<reference evidence="3" key="1">
    <citation type="submission" date="2020-06" db="EMBL/GenBank/DDBJ databases">
        <title>Draft genome of Bugula neritina, a colonial animal packing powerful symbionts and potential medicines.</title>
        <authorList>
            <person name="Rayko M."/>
        </authorList>
    </citation>
    <scope>NUCLEOTIDE SEQUENCE [LARGE SCALE GENOMIC DNA]</scope>
    <source>
        <strain evidence="3">Kwan_BN1</strain>
    </source>
</reference>
<keyword evidence="4" id="KW-1185">Reference proteome</keyword>
<comment type="caution">
    <text evidence="3">The sequence shown here is derived from an EMBL/GenBank/DDBJ whole genome shotgun (WGS) entry which is preliminary data.</text>
</comment>
<dbReference type="InterPro" id="IPR026161">
    <property type="entry name" value="FAM178"/>
</dbReference>
<dbReference type="InterPro" id="IPR044276">
    <property type="entry name" value="CANIN_dom"/>
</dbReference>
<dbReference type="Proteomes" id="UP000593567">
    <property type="component" value="Unassembled WGS sequence"/>
</dbReference>
<proteinExistence type="inferred from homology"/>
<name>A0A7J7J463_BUGNE</name>